<dbReference type="InterPro" id="IPR011050">
    <property type="entry name" value="Pectin_lyase_fold/virulence"/>
</dbReference>
<keyword evidence="9 16" id="KW-0326">Glycosidase</keyword>
<dbReference type="InterPro" id="IPR012334">
    <property type="entry name" value="Pectin_lyas_fold"/>
</dbReference>
<evidence type="ECO:0000256" key="4">
    <source>
        <dbReference type="ARBA" id="ARBA00022729"/>
    </source>
</evidence>
<keyword evidence="10" id="KW-0961">Cell wall biogenesis/degradation</keyword>
<comment type="caution">
    <text evidence="18">The sequence shown here is derived from an EMBL/GenBank/DDBJ whole genome shotgun (WGS) entry which is preliminary data.</text>
</comment>
<dbReference type="InterPro" id="IPR000743">
    <property type="entry name" value="Glyco_hydro_28"/>
</dbReference>
<dbReference type="PANTHER" id="PTHR31736:SF11">
    <property type="entry name" value="EXOPOLYGALACTURONASE C-RELATED"/>
    <property type="match status" value="1"/>
</dbReference>
<feature type="region of interest" description="Disordered" evidence="17">
    <location>
        <begin position="85"/>
        <end position="104"/>
    </location>
</feature>
<evidence type="ECO:0000256" key="12">
    <source>
        <dbReference type="ARBA" id="ARBA00038933"/>
    </source>
</evidence>
<keyword evidence="6 16" id="KW-0378">Hydrolase</keyword>
<dbReference type="Gene3D" id="2.160.20.10">
    <property type="entry name" value="Single-stranded right-handed beta-helix, Pectin lyase-like"/>
    <property type="match status" value="1"/>
</dbReference>
<comment type="subcellular location">
    <subcellularLocation>
        <location evidence="1">Secreted</location>
    </subcellularLocation>
</comment>
<dbReference type="OrthoDB" id="187139at2759"/>
<dbReference type="PANTHER" id="PTHR31736">
    <property type="match status" value="1"/>
</dbReference>
<name>A0A9P3PX29_LYOSH</name>
<evidence type="ECO:0000256" key="14">
    <source>
        <dbReference type="ARBA" id="ARBA00042262"/>
    </source>
</evidence>
<keyword evidence="3" id="KW-0964">Secreted</keyword>
<keyword evidence="8" id="KW-0325">Glycoprotein</keyword>
<keyword evidence="5" id="KW-0677">Repeat</keyword>
<sequence>MRSNAFNGSVRLTVHEASFKTAATIRFTSLSGSFARSTRRTAFAPPAPVLIAESFHDMWNGPPSPFRLIVTETYRAHSVRVALLGGPPSQSGNTAKERDRGDRVETHAPQLLTCRSSWLWSTWLGLQFECTRSVAFPGPPRAVVGVDPYPYPSLAFAMIFSNTYVAALILVLAAVSIPADARKPHIKRCTVKHNKNGKDDSDNILKAFKDCQKNAVIEFQRVDYNAHTPITLAGLENVVVHLNGNLNLPKDIATVQHAINVTQNQPSTYATPWFYIHGTDVSIIGSKDFEWGRFNGYGQQWWDIGNRTLRPQLATFNVTNGLLKDLKVIKPVAWGWNLPGKNIRVENHFVDAAPNNGTRDTTTSFPFNTDGFNLSGQNITVDGYYGHNGDDCISVINGAKDIVAKNGYCGFSSHGLSIGSLGRNGANHTVENVLFKNWTMDGAVYGARSKSWTGGQGFAKNVTWEDITLIDVSTGIFITQNYYDQDKGPRPPNPNNSSTRVLNFQYKNFKGTLGTNWTDGTCISSPCWNYVPGLDEPKSVIFDLYAGTALNISLENIDIRTHTNSEETNVLCDPATLAPGEQDTLGFRCANGPFVATPIEHVE</sequence>
<dbReference type="GO" id="GO:0005975">
    <property type="term" value="P:carbohydrate metabolic process"/>
    <property type="evidence" value="ECO:0007669"/>
    <property type="project" value="InterPro"/>
</dbReference>
<dbReference type="EMBL" id="BRPK01000017">
    <property type="protein sequence ID" value="GLB44610.1"/>
    <property type="molecule type" value="Genomic_DNA"/>
</dbReference>
<evidence type="ECO:0000313" key="18">
    <source>
        <dbReference type="EMBL" id="GLB44610.1"/>
    </source>
</evidence>
<evidence type="ECO:0000256" key="6">
    <source>
        <dbReference type="ARBA" id="ARBA00022801"/>
    </source>
</evidence>
<evidence type="ECO:0000256" key="15">
    <source>
        <dbReference type="ARBA" id="ARBA00048766"/>
    </source>
</evidence>
<evidence type="ECO:0000256" key="3">
    <source>
        <dbReference type="ARBA" id="ARBA00022525"/>
    </source>
</evidence>
<keyword evidence="4" id="KW-0732">Signal</keyword>
<evidence type="ECO:0000256" key="13">
    <source>
        <dbReference type="ARBA" id="ARBA00041474"/>
    </source>
</evidence>
<evidence type="ECO:0000256" key="17">
    <source>
        <dbReference type="SAM" id="MobiDB-lite"/>
    </source>
</evidence>
<evidence type="ECO:0000256" key="9">
    <source>
        <dbReference type="ARBA" id="ARBA00023295"/>
    </source>
</evidence>
<dbReference type="GO" id="GO:0004650">
    <property type="term" value="F:polygalacturonase activity"/>
    <property type="evidence" value="ECO:0007669"/>
    <property type="project" value="InterPro"/>
</dbReference>
<comment type="function">
    <text evidence="11">Specific in hydrolyzing the terminal glycosidic bond of polygalacturonic acid and oligogalacturonates.</text>
</comment>
<dbReference type="GO" id="GO:0071555">
    <property type="term" value="P:cell wall organization"/>
    <property type="evidence" value="ECO:0007669"/>
    <property type="project" value="UniProtKB-KW"/>
</dbReference>
<keyword evidence="19" id="KW-1185">Reference proteome</keyword>
<evidence type="ECO:0000313" key="19">
    <source>
        <dbReference type="Proteomes" id="UP001063166"/>
    </source>
</evidence>
<comment type="similarity">
    <text evidence="2 16">Belongs to the glycosyl hydrolase 28 family.</text>
</comment>
<evidence type="ECO:0000256" key="2">
    <source>
        <dbReference type="ARBA" id="ARBA00008834"/>
    </source>
</evidence>
<reference evidence="18" key="1">
    <citation type="submission" date="2022-07" db="EMBL/GenBank/DDBJ databases">
        <title>The genome of Lyophyllum shimeji provides insight into the initial evolution of ectomycorrhizal fungal genome.</title>
        <authorList>
            <person name="Kobayashi Y."/>
            <person name="Shibata T."/>
            <person name="Hirakawa H."/>
            <person name="Shigenobu S."/>
            <person name="Nishiyama T."/>
            <person name="Yamada A."/>
            <person name="Hasebe M."/>
            <person name="Kawaguchi M."/>
        </authorList>
    </citation>
    <scope>NUCLEOTIDE SEQUENCE</scope>
    <source>
        <strain evidence="18">AT787</strain>
    </source>
</reference>
<feature type="compositionally biased region" description="Basic and acidic residues" evidence="17">
    <location>
        <begin position="95"/>
        <end position="104"/>
    </location>
</feature>
<evidence type="ECO:0000256" key="5">
    <source>
        <dbReference type="ARBA" id="ARBA00022737"/>
    </source>
</evidence>
<proteinExistence type="inferred from homology"/>
<keyword evidence="7" id="KW-1015">Disulfide bond</keyword>
<comment type="catalytic activity">
    <reaction evidence="15">
        <text>[(1-&gt;4)-alpha-D-galacturonosyl](n) + H2O = alpha-D-galacturonate + [(1-&gt;4)-alpha-D-galacturonosyl](n-1)</text>
        <dbReference type="Rhea" id="RHEA:14117"/>
        <dbReference type="Rhea" id="RHEA-COMP:14570"/>
        <dbReference type="Rhea" id="RHEA-COMP:14572"/>
        <dbReference type="ChEBI" id="CHEBI:15377"/>
        <dbReference type="ChEBI" id="CHEBI:58658"/>
        <dbReference type="ChEBI" id="CHEBI:140523"/>
        <dbReference type="EC" id="3.2.1.67"/>
    </reaction>
</comment>
<evidence type="ECO:0000256" key="10">
    <source>
        <dbReference type="ARBA" id="ARBA00023316"/>
    </source>
</evidence>
<accession>A0A9P3PX29</accession>
<gene>
    <name evidence="18" type="primary">pgxC</name>
    <name evidence="18" type="ORF">LshimejAT787_1702370</name>
</gene>
<evidence type="ECO:0000256" key="1">
    <source>
        <dbReference type="ARBA" id="ARBA00004613"/>
    </source>
</evidence>
<dbReference type="AlphaFoldDB" id="A0A9P3PX29"/>
<dbReference type="GO" id="GO:0005576">
    <property type="term" value="C:extracellular region"/>
    <property type="evidence" value="ECO:0007669"/>
    <property type="project" value="UniProtKB-SubCell"/>
</dbReference>
<organism evidence="18 19">
    <name type="scientific">Lyophyllum shimeji</name>
    <name type="common">Hon-shimeji</name>
    <name type="synonym">Tricholoma shimeji</name>
    <dbReference type="NCBI Taxonomy" id="47721"/>
    <lineage>
        <taxon>Eukaryota</taxon>
        <taxon>Fungi</taxon>
        <taxon>Dikarya</taxon>
        <taxon>Basidiomycota</taxon>
        <taxon>Agaricomycotina</taxon>
        <taxon>Agaricomycetes</taxon>
        <taxon>Agaricomycetidae</taxon>
        <taxon>Agaricales</taxon>
        <taxon>Tricholomatineae</taxon>
        <taxon>Lyophyllaceae</taxon>
        <taxon>Lyophyllum</taxon>
    </lineage>
</organism>
<dbReference type="Pfam" id="PF00295">
    <property type="entry name" value="Glyco_hydro_28"/>
    <property type="match status" value="1"/>
</dbReference>
<dbReference type="EC" id="3.2.1.67" evidence="12"/>
<dbReference type="Proteomes" id="UP001063166">
    <property type="component" value="Unassembled WGS sequence"/>
</dbReference>
<evidence type="ECO:0000256" key="16">
    <source>
        <dbReference type="RuleBase" id="RU361169"/>
    </source>
</evidence>
<evidence type="ECO:0000256" key="11">
    <source>
        <dbReference type="ARBA" id="ARBA00037312"/>
    </source>
</evidence>
<dbReference type="GO" id="GO:0047911">
    <property type="term" value="F:galacturan 1,4-alpha-galacturonidase activity"/>
    <property type="evidence" value="ECO:0007669"/>
    <property type="project" value="UniProtKB-EC"/>
</dbReference>
<evidence type="ECO:0000256" key="8">
    <source>
        <dbReference type="ARBA" id="ARBA00023180"/>
    </source>
</evidence>
<evidence type="ECO:0000256" key="7">
    <source>
        <dbReference type="ARBA" id="ARBA00023157"/>
    </source>
</evidence>
<dbReference type="SUPFAM" id="SSF51126">
    <property type="entry name" value="Pectin lyase-like"/>
    <property type="match status" value="1"/>
</dbReference>
<protein>
    <recommendedName>
        <fullName evidence="12">galacturonan 1,4-alpha-galacturonidase</fullName>
        <ecNumber evidence="12">3.2.1.67</ecNumber>
    </recommendedName>
    <alternativeName>
        <fullName evidence="13">Galacturan 1,4-alpha-galacturonidase C</fullName>
    </alternativeName>
    <alternativeName>
        <fullName evidence="14">Poly(1,4-alpha-D-galacturonide)galacturonohydrolase C</fullName>
    </alternativeName>
</protein>